<reference evidence="6 7" key="1">
    <citation type="submission" date="2019-07" db="EMBL/GenBank/DDBJ databases">
        <authorList>
            <person name="Kim J.K."/>
            <person name="Cheong H.-M."/>
            <person name="Choi Y."/>
            <person name="Hwang K.J."/>
            <person name="Lee S."/>
            <person name="Choi C."/>
        </authorList>
    </citation>
    <scope>NUCLEOTIDE SEQUENCE [LARGE SCALE GENOMIC DNA]</scope>
    <source>
        <strain evidence="6 7">KS 22</strain>
    </source>
</reference>
<dbReference type="EMBL" id="CP041969">
    <property type="protein sequence ID" value="QMV43680.1"/>
    <property type="molecule type" value="Genomic_DNA"/>
</dbReference>
<accession>A0A7G5C396</accession>
<dbReference type="PANTHER" id="PTHR32071">
    <property type="entry name" value="TRANSCRIPTIONAL REGULATORY PROTEIN"/>
    <property type="match status" value="1"/>
</dbReference>
<dbReference type="CDD" id="cd00009">
    <property type="entry name" value="AAA"/>
    <property type="match status" value="1"/>
</dbReference>
<keyword evidence="3" id="KW-0805">Transcription regulation</keyword>
<dbReference type="KEGG" id="cchl:FPL14_22775"/>
<dbReference type="Pfam" id="PF02954">
    <property type="entry name" value="HTH_8"/>
    <property type="match status" value="1"/>
</dbReference>
<dbReference type="InterPro" id="IPR002078">
    <property type="entry name" value="Sigma_54_int"/>
</dbReference>
<keyword evidence="1" id="KW-0547">Nucleotide-binding</keyword>
<protein>
    <recommendedName>
        <fullName evidence="5">Sigma-54 factor interaction domain-containing protein</fullName>
    </recommendedName>
</protein>
<dbReference type="Pfam" id="PF00158">
    <property type="entry name" value="Sigma54_activat"/>
    <property type="match status" value="1"/>
</dbReference>
<dbReference type="InterPro" id="IPR025662">
    <property type="entry name" value="Sigma_54_int_dom_ATP-bd_1"/>
</dbReference>
<evidence type="ECO:0000256" key="1">
    <source>
        <dbReference type="ARBA" id="ARBA00022741"/>
    </source>
</evidence>
<dbReference type="Gene3D" id="1.10.8.60">
    <property type="match status" value="1"/>
</dbReference>
<dbReference type="SMART" id="SM00382">
    <property type="entry name" value="AAA"/>
    <property type="match status" value="1"/>
</dbReference>
<name>A0A7G5C396_9BACL</name>
<organism evidence="6 7">
    <name type="scientific">Cohnella cholangitidis</name>
    <dbReference type="NCBI Taxonomy" id="2598458"/>
    <lineage>
        <taxon>Bacteria</taxon>
        <taxon>Bacillati</taxon>
        <taxon>Bacillota</taxon>
        <taxon>Bacilli</taxon>
        <taxon>Bacillales</taxon>
        <taxon>Paenibacillaceae</taxon>
        <taxon>Cohnella</taxon>
    </lineage>
</organism>
<dbReference type="Pfam" id="PF25601">
    <property type="entry name" value="AAA_lid_14"/>
    <property type="match status" value="1"/>
</dbReference>
<dbReference type="GO" id="GO:0005524">
    <property type="term" value="F:ATP binding"/>
    <property type="evidence" value="ECO:0007669"/>
    <property type="project" value="UniProtKB-KW"/>
</dbReference>
<proteinExistence type="predicted"/>
<dbReference type="SUPFAM" id="SSF46689">
    <property type="entry name" value="Homeodomain-like"/>
    <property type="match status" value="1"/>
</dbReference>
<dbReference type="PROSITE" id="PS00688">
    <property type="entry name" value="SIGMA54_INTERACT_3"/>
    <property type="match status" value="1"/>
</dbReference>
<evidence type="ECO:0000259" key="5">
    <source>
        <dbReference type="PROSITE" id="PS50045"/>
    </source>
</evidence>
<dbReference type="GO" id="GO:0006355">
    <property type="term" value="P:regulation of DNA-templated transcription"/>
    <property type="evidence" value="ECO:0007669"/>
    <property type="project" value="InterPro"/>
</dbReference>
<gene>
    <name evidence="6" type="ORF">FPL14_22775</name>
</gene>
<dbReference type="InterPro" id="IPR025944">
    <property type="entry name" value="Sigma_54_int_dom_CS"/>
</dbReference>
<dbReference type="InterPro" id="IPR003593">
    <property type="entry name" value="AAA+_ATPase"/>
</dbReference>
<dbReference type="FunFam" id="3.40.50.300:FF:000006">
    <property type="entry name" value="DNA-binding transcriptional regulator NtrC"/>
    <property type="match status" value="1"/>
</dbReference>
<dbReference type="GO" id="GO:0043565">
    <property type="term" value="F:sequence-specific DNA binding"/>
    <property type="evidence" value="ECO:0007669"/>
    <property type="project" value="InterPro"/>
</dbReference>
<dbReference type="Gene3D" id="1.10.10.60">
    <property type="entry name" value="Homeodomain-like"/>
    <property type="match status" value="1"/>
</dbReference>
<evidence type="ECO:0000256" key="3">
    <source>
        <dbReference type="ARBA" id="ARBA00023015"/>
    </source>
</evidence>
<dbReference type="AlphaFoldDB" id="A0A7G5C396"/>
<keyword evidence="4" id="KW-0804">Transcription</keyword>
<evidence type="ECO:0000313" key="7">
    <source>
        <dbReference type="Proteomes" id="UP000515679"/>
    </source>
</evidence>
<dbReference type="InterPro" id="IPR002197">
    <property type="entry name" value="HTH_Fis"/>
</dbReference>
<dbReference type="PANTHER" id="PTHR32071:SF57">
    <property type="entry name" value="C4-DICARBOXYLATE TRANSPORT TRANSCRIPTIONAL REGULATORY PROTEIN DCTD"/>
    <property type="match status" value="1"/>
</dbReference>
<sequence length="333" mass="36778">MSAYDSMQRTDPFASMLGRSTAYLETVDRARRLGGVLSTVLLTGETGVGKERFAQAIHSLREREQAPFIAINCGALMASLVESELFGYEKGAFSGADPRGKPGKIELARGGTLFLDEIGELPADMQVKLLRVLEERTYFPVGGTRAAEVGCRFVAATNRDLESRMKQSLFREDLYYRLSAIAIEIPSLRQRKDDLPLLADAFLREFGNRYERPVAQLSAPVIEAMSAYPWPGNVRELRNAIERLVVFSQDGVVRLNDLPEAIRLSLSHPPTGQENAVPSLPSDGTLADWLSLREREYVDAALEQAGGNKQAAAKRLGISRMSLYKKLGTPLRS</sequence>
<dbReference type="PROSITE" id="PS50045">
    <property type="entry name" value="SIGMA54_INTERACT_4"/>
    <property type="match status" value="1"/>
</dbReference>
<dbReference type="SUPFAM" id="SSF52540">
    <property type="entry name" value="P-loop containing nucleoside triphosphate hydrolases"/>
    <property type="match status" value="1"/>
</dbReference>
<dbReference type="InterPro" id="IPR058031">
    <property type="entry name" value="AAA_lid_NorR"/>
</dbReference>
<dbReference type="PROSITE" id="PS00675">
    <property type="entry name" value="SIGMA54_INTERACT_1"/>
    <property type="match status" value="1"/>
</dbReference>
<keyword evidence="2" id="KW-0067">ATP-binding</keyword>
<dbReference type="RefSeq" id="WP_182299918.1">
    <property type="nucleotide sequence ID" value="NZ_CP041969.1"/>
</dbReference>
<keyword evidence="7" id="KW-1185">Reference proteome</keyword>
<evidence type="ECO:0000313" key="6">
    <source>
        <dbReference type="EMBL" id="QMV43680.1"/>
    </source>
</evidence>
<dbReference type="InterPro" id="IPR027417">
    <property type="entry name" value="P-loop_NTPase"/>
</dbReference>
<evidence type="ECO:0000256" key="4">
    <source>
        <dbReference type="ARBA" id="ARBA00023163"/>
    </source>
</evidence>
<dbReference type="Proteomes" id="UP000515679">
    <property type="component" value="Chromosome"/>
</dbReference>
<feature type="domain" description="Sigma-54 factor interaction" evidence="5">
    <location>
        <begin position="16"/>
        <end position="246"/>
    </location>
</feature>
<evidence type="ECO:0000256" key="2">
    <source>
        <dbReference type="ARBA" id="ARBA00022840"/>
    </source>
</evidence>
<dbReference type="Gene3D" id="3.40.50.300">
    <property type="entry name" value="P-loop containing nucleotide triphosphate hydrolases"/>
    <property type="match status" value="1"/>
</dbReference>
<dbReference type="InterPro" id="IPR009057">
    <property type="entry name" value="Homeodomain-like_sf"/>
</dbReference>
<dbReference type="PRINTS" id="PR01590">
    <property type="entry name" value="HTHFIS"/>
</dbReference>